<dbReference type="OrthoDB" id="9808398at2"/>
<evidence type="ECO:0000259" key="2">
    <source>
        <dbReference type="Pfam" id="PF12697"/>
    </source>
</evidence>
<dbReference type="RefSeq" id="WP_132859648.1">
    <property type="nucleotide sequence ID" value="NZ_SMGR01000001.1"/>
</dbReference>
<keyword evidence="3" id="KW-0378">Hydrolase</keyword>
<gene>
    <name evidence="3" type="ORF">BXY66_1680</name>
</gene>
<dbReference type="SUPFAM" id="SSF53474">
    <property type="entry name" value="alpha/beta-Hydrolases"/>
    <property type="match status" value="1"/>
</dbReference>
<dbReference type="EMBL" id="SMGR01000001">
    <property type="protein sequence ID" value="TCL09626.1"/>
    <property type="molecule type" value="Genomic_DNA"/>
</dbReference>
<keyword evidence="1" id="KW-1133">Transmembrane helix</keyword>
<protein>
    <submittedName>
        <fullName evidence="3">Alpha-beta hydrolase superfamily lysophospholipase</fullName>
    </submittedName>
</protein>
<dbReference type="AlphaFoldDB" id="A0A4R1NMG8"/>
<name>A0A4R1NMG8_9RHOB</name>
<dbReference type="InterPro" id="IPR000073">
    <property type="entry name" value="AB_hydrolase_1"/>
</dbReference>
<dbReference type="InterPro" id="IPR050266">
    <property type="entry name" value="AB_hydrolase_sf"/>
</dbReference>
<dbReference type="Pfam" id="PF12697">
    <property type="entry name" value="Abhydrolase_6"/>
    <property type="match status" value="1"/>
</dbReference>
<proteinExistence type="predicted"/>
<keyword evidence="1" id="KW-0812">Transmembrane</keyword>
<dbReference type="GO" id="GO:0016787">
    <property type="term" value="F:hydrolase activity"/>
    <property type="evidence" value="ECO:0007669"/>
    <property type="project" value="UniProtKB-KW"/>
</dbReference>
<dbReference type="GO" id="GO:0016020">
    <property type="term" value="C:membrane"/>
    <property type="evidence" value="ECO:0007669"/>
    <property type="project" value="TreeGrafter"/>
</dbReference>
<feature type="transmembrane region" description="Helical" evidence="1">
    <location>
        <begin position="6"/>
        <end position="24"/>
    </location>
</feature>
<accession>A0A4R1NMG8</accession>
<reference evidence="3 4" key="1">
    <citation type="submission" date="2019-03" db="EMBL/GenBank/DDBJ databases">
        <title>Genomic Encyclopedia of Archaeal and Bacterial Type Strains, Phase II (KMG-II): from individual species to whole genera.</title>
        <authorList>
            <person name="Goeker M."/>
        </authorList>
    </citation>
    <scope>NUCLEOTIDE SEQUENCE [LARGE SCALE GENOMIC DNA]</scope>
    <source>
        <strain evidence="3 4">DSM 26433</strain>
    </source>
</reference>
<organism evidence="3 4">
    <name type="scientific">Shimia isoporae</name>
    <dbReference type="NCBI Taxonomy" id="647720"/>
    <lineage>
        <taxon>Bacteria</taxon>
        <taxon>Pseudomonadati</taxon>
        <taxon>Pseudomonadota</taxon>
        <taxon>Alphaproteobacteria</taxon>
        <taxon>Rhodobacterales</taxon>
        <taxon>Roseobacteraceae</taxon>
    </lineage>
</organism>
<feature type="domain" description="AB hydrolase-1" evidence="2">
    <location>
        <begin position="80"/>
        <end position="314"/>
    </location>
</feature>
<evidence type="ECO:0000256" key="1">
    <source>
        <dbReference type="SAM" id="Phobius"/>
    </source>
</evidence>
<comment type="caution">
    <text evidence="3">The sequence shown here is derived from an EMBL/GenBank/DDBJ whole genome shotgun (WGS) entry which is preliminary data.</text>
</comment>
<dbReference type="Gene3D" id="3.40.50.1820">
    <property type="entry name" value="alpha/beta hydrolase"/>
    <property type="match status" value="1"/>
</dbReference>
<keyword evidence="1" id="KW-0472">Membrane</keyword>
<dbReference type="Proteomes" id="UP000295673">
    <property type="component" value="Unassembled WGS sequence"/>
</dbReference>
<sequence length="327" mass="35100">MTHFFWAIILTPVITLCIALGLIFSQSPKDTIGREGAGLDFNATLQRAPGDPLNMVQTKARDGATLRSGFAAGPEGSPLLVLVHGSGWHGGQFDRIAGKLASRADVLTVNLRGHFNGPAPRGDVSYVGQLEDDLSDLISAYRKDGQRVVLGGHSSGGGLVVRFAGGAHREQIDGAVLLAPFLKYDAPTTRPNSGGWAYPLTRRIIGLSMLNMVGIKALDHLTMMQFAMPEAVMQGPNAEQATLAYSWRLNKAFAPRNAYLEDVAALPEFLLIAGSADESFVAEGYQPLMSEVTSLGRYHVVDGVGHLDIVDAPETAVLMGEFLERFR</sequence>
<evidence type="ECO:0000313" key="4">
    <source>
        <dbReference type="Proteomes" id="UP000295673"/>
    </source>
</evidence>
<keyword evidence="4" id="KW-1185">Reference proteome</keyword>
<dbReference type="PANTHER" id="PTHR43798:SF33">
    <property type="entry name" value="HYDROLASE, PUTATIVE (AFU_ORTHOLOGUE AFUA_2G14860)-RELATED"/>
    <property type="match status" value="1"/>
</dbReference>
<dbReference type="PANTHER" id="PTHR43798">
    <property type="entry name" value="MONOACYLGLYCEROL LIPASE"/>
    <property type="match status" value="1"/>
</dbReference>
<evidence type="ECO:0000313" key="3">
    <source>
        <dbReference type="EMBL" id="TCL09626.1"/>
    </source>
</evidence>
<dbReference type="InterPro" id="IPR029058">
    <property type="entry name" value="AB_hydrolase_fold"/>
</dbReference>